<dbReference type="PROSITE" id="PS51892">
    <property type="entry name" value="SUBTILASE"/>
    <property type="match status" value="1"/>
</dbReference>
<proteinExistence type="inferred from homology"/>
<keyword evidence="4" id="KW-0378">Hydrolase</keyword>
<name>A0A1D2MAS9_ORCCI</name>
<comment type="similarity">
    <text evidence="1 2">Belongs to the peptidase S8 family.</text>
</comment>
<keyword evidence="4" id="KW-0645">Protease</keyword>
<evidence type="ECO:0000259" key="3">
    <source>
        <dbReference type="Pfam" id="PF00082"/>
    </source>
</evidence>
<organism evidence="4 5">
    <name type="scientific">Orchesella cincta</name>
    <name type="common">Springtail</name>
    <name type="synonym">Podura cincta</name>
    <dbReference type="NCBI Taxonomy" id="48709"/>
    <lineage>
        <taxon>Eukaryota</taxon>
        <taxon>Metazoa</taxon>
        <taxon>Ecdysozoa</taxon>
        <taxon>Arthropoda</taxon>
        <taxon>Hexapoda</taxon>
        <taxon>Collembola</taxon>
        <taxon>Entomobryomorpha</taxon>
        <taxon>Entomobryoidea</taxon>
        <taxon>Orchesellidae</taxon>
        <taxon>Orchesellinae</taxon>
        <taxon>Orchesella</taxon>
    </lineage>
</organism>
<dbReference type="EMBL" id="LJIJ01002217">
    <property type="protein sequence ID" value="ODM90041.1"/>
    <property type="molecule type" value="Genomic_DNA"/>
</dbReference>
<sequence>MDGLTPAPAHLHPPTTMVRHGTHTTGTIAGGKACYQSDLLACGDFFACPTRADGSSPDCSKAPMSFPTPGEVAEEIPGTMESLKDGMPLKSSHFFPTETRDQLLLSRPTTDGRMKPEVSAPGSNVISAYHTSDTAYVSLSGTSMACPHALEPLLFLQVRDKNLSYVKAKEFLLGEADKNLVSSGRTCEGIPDNVFPNHVFGTGRINALKSVRAQTLAMQG</sequence>
<evidence type="ECO:0000256" key="2">
    <source>
        <dbReference type="PROSITE-ProRule" id="PRU01240"/>
    </source>
</evidence>
<dbReference type="Pfam" id="PF00082">
    <property type="entry name" value="Peptidase_S8"/>
    <property type="match status" value="1"/>
</dbReference>
<dbReference type="GO" id="GO:0006508">
    <property type="term" value="P:proteolysis"/>
    <property type="evidence" value="ECO:0007669"/>
    <property type="project" value="UniProtKB-KW"/>
</dbReference>
<gene>
    <name evidence="4" type="ORF">Ocin01_16641</name>
</gene>
<protein>
    <submittedName>
        <fullName evidence="4">Subtilisin-like serine protease</fullName>
    </submittedName>
</protein>
<comment type="caution">
    <text evidence="2">Lacks conserved residue(s) required for the propagation of feature annotation.</text>
</comment>
<dbReference type="Proteomes" id="UP000094527">
    <property type="component" value="Unassembled WGS sequence"/>
</dbReference>
<dbReference type="Gene3D" id="3.40.50.200">
    <property type="entry name" value="Peptidase S8/S53 domain"/>
    <property type="match status" value="1"/>
</dbReference>
<dbReference type="OrthoDB" id="7775224at2759"/>
<dbReference type="PANTHER" id="PTHR43399:SF4">
    <property type="entry name" value="CELL WALL-ASSOCIATED PROTEASE"/>
    <property type="match status" value="1"/>
</dbReference>
<dbReference type="InterPro" id="IPR000209">
    <property type="entry name" value="Peptidase_S8/S53_dom"/>
</dbReference>
<dbReference type="InterPro" id="IPR051048">
    <property type="entry name" value="Peptidase_S8/S53_subtilisin"/>
</dbReference>
<evidence type="ECO:0000256" key="1">
    <source>
        <dbReference type="ARBA" id="ARBA00011073"/>
    </source>
</evidence>
<dbReference type="GO" id="GO:0004252">
    <property type="term" value="F:serine-type endopeptidase activity"/>
    <property type="evidence" value="ECO:0007669"/>
    <property type="project" value="InterPro"/>
</dbReference>
<evidence type="ECO:0000313" key="5">
    <source>
        <dbReference type="Proteomes" id="UP000094527"/>
    </source>
</evidence>
<evidence type="ECO:0000313" key="4">
    <source>
        <dbReference type="EMBL" id="ODM90041.1"/>
    </source>
</evidence>
<dbReference type="STRING" id="48709.A0A1D2MAS9"/>
<dbReference type="InterPro" id="IPR036852">
    <property type="entry name" value="Peptidase_S8/S53_dom_sf"/>
</dbReference>
<comment type="caution">
    <text evidence="4">The sequence shown here is derived from an EMBL/GenBank/DDBJ whole genome shotgun (WGS) entry which is preliminary data.</text>
</comment>
<accession>A0A1D2MAS9</accession>
<keyword evidence="5" id="KW-1185">Reference proteome</keyword>
<dbReference type="AlphaFoldDB" id="A0A1D2MAS9"/>
<reference evidence="4 5" key="1">
    <citation type="journal article" date="2016" name="Genome Biol. Evol.">
        <title>Gene Family Evolution Reflects Adaptation to Soil Environmental Stressors in the Genome of the Collembolan Orchesella cincta.</title>
        <authorList>
            <person name="Faddeeva-Vakhrusheva A."/>
            <person name="Derks M.F."/>
            <person name="Anvar S.Y."/>
            <person name="Agamennone V."/>
            <person name="Suring W."/>
            <person name="Smit S."/>
            <person name="van Straalen N.M."/>
            <person name="Roelofs D."/>
        </authorList>
    </citation>
    <scope>NUCLEOTIDE SEQUENCE [LARGE SCALE GENOMIC DNA]</scope>
    <source>
        <tissue evidence="4">Mixed pool</tissue>
    </source>
</reference>
<dbReference type="SUPFAM" id="SSF52743">
    <property type="entry name" value="Subtilisin-like"/>
    <property type="match status" value="1"/>
</dbReference>
<dbReference type="PANTHER" id="PTHR43399">
    <property type="entry name" value="SUBTILISIN-RELATED"/>
    <property type="match status" value="1"/>
</dbReference>
<feature type="domain" description="Peptidase S8/S53" evidence="3">
    <location>
        <begin position="107"/>
        <end position="178"/>
    </location>
</feature>